<dbReference type="PANTHER" id="PTHR47901">
    <property type="entry name" value="CASPASE RECRUITMENT DOMAIN-CONTAINING PROTEIN 18"/>
    <property type="match status" value="1"/>
</dbReference>
<dbReference type="CDD" id="cd00032">
    <property type="entry name" value="CASc"/>
    <property type="match status" value="1"/>
</dbReference>
<dbReference type="PROSITE" id="PS50208">
    <property type="entry name" value="CASPASE_P20"/>
    <property type="match status" value="1"/>
</dbReference>
<accession>A0A0L8GU83</accession>
<feature type="domain" description="Caspase family p10" evidence="8">
    <location>
        <begin position="162"/>
        <end position="256"/>
    </location>
</feature>
<keyword evidence="6" id="KW-0865">Zymogen</keyword>
<dbReference type="InterPro" id="IPR001309">
    <property type="entry name" value="Pept_C14_p20"/>
</dbReference>
<comment type="similarity">
    <text evidence="1 7">Belongs to the peptidase C14A family.</text>
</comment>
<evidence type="ECO:0000259" key="9">
    <source>
        <dbReference type="PROSITE" id="PS50208"/>
    </source>
</evidence>
<dbReference type="InterPro" id="IPR002398">
    <property type="entry name" value="Pept_C14"/>
</dbReference>
<dbReference type="STRING" id="37653.A0A0L8GU83"/>
<keyword evidence="5" id="KW-0788">Thiol protease</keyword>
<dbReference type="PANTHER" id="PTHR47901:SF8">
    <property type="entry name" value="CASPASE-3"/>
    <property type="match status" value="1"/>
</dbReference>
<protein>
    <recommendedName>
        <fullName evidence="11">Caspase family p20 domain-containing protein</fullName>
    </recommendedName>
</protein>
<sequence length="259" mass="29533">MESIANLPDYFKYDMSHKRRGFALIINNELFMNLPEREGSSIDTQEMRIALEHLGFEVIVYHNQTVKEMKDLLNGMASRDHTDNDCFLLVILSHGNKEDILYGTDDNAVTLEEIIKPILSEKCKSLIGKPKLIFVSACRGENLDKGIDVCDAVDVTNKCETHWHKLPLWADVLIGFGTMSGFYSWRTPSQGTWFIQALSAVFTNYGHWMDLHTMLTLVNNKVANNFESLTSDPTWNGMKQIPCISSMLTKQVYFIPKQT</sequence>
<keyword evidence="3" id="KW-0053">Apoptosis</keyword>
<gene>
    <name evidence="10" type="ORF">OCBIM_22027859mg</name>
</gene>
<keyword evidence="2" id="KW-0645">Protease</keyword>
<evidence type="ECO:0000256" key="4">
    <source>
        <dbReference type="ARBA" id="ARBA00022801"/>
    </source>
</evidence>
<feature type="domain" description="Caspase family p20" evidence="9">
    <location>
        <begin position="19"/>
        <end position="142"/>
    </location>
</feature>
<dbReference type="PRINTS" id="PR00376">
    <property type="entry name" value="IL1BCENZYME"/>
</dbReference>
<dbReference type="InterPro" id="IPR002138">
    <property type="entry name" value="Pept_C14_p10"/>
</dbReference>
<evidence type="ECO:0000256" key="6">
    <source>
        <dbReference type="ARBA" id="ARBA00023145"/>
    </source>
</evidence>
<keyword evidence="4" id="KW-0378">Hydrolase</keyword>
<evidence type="ECO:0008006" key="11">
    <source>
        <dbReference type="Google" id="ProtNLM"/>
    </source>
</evidence>
<dbReference type="InterPro" id="IPR011600">
    <property type="entry name" value="Pept_C14_caspase"/>
</dbReference>
<dbReference type="EMBL" id="KQ420381">
    <property type="protein sequence ID" value="KOF80462.1"/>
    <property type="molecule type" value="Genomic_DNA"/>
</dbReference>
<dbReference type="GO" id="GO:0006915">
    <property type="term" value="P:apoptotic process"/>
    <property type="evidence" value="ECO:0007669"/>
    <property type="project" value="UniProtKB-KW"/>
</dbReference>
<proteinExistence type="inferred from homology"/>
<dbReference type="InterPro" id="IPR029030">
    <property type="entry name" value="Caspase-like_dom_sf"/>
</dbReference>
<reference evidence="10" key="1">
    <citation type="submission" date="2015-07" db="EMBL/GenBank/DDBJ databases">
        <title>MeaNS - Measles Nucleotide Surveillance Program.</title>
        <authorList>
            <person name="Tran T."/>
            <person name="Druce J."/>
        </authorList>
    </citation>
    <scope>NUCLEOTIDE SEQUENCE</scope>
    <source>
        <strain evidence="10">UCB-OBI-ISO-001</strain>
        <tissue evidence="10">Gonad</tissue>
    </source>
</reference>
<dbReference type="InterPro" id="IPR016129">
    <property type="entry name" value="Caspase_his_AS"/>
</dbReference>
<evidence type="ECO:0000259" key="8">
    <source>
        <dbReference type="PROSITE" id="PS50207"/>
    </source>
</evidence>
<dbReference type="Gene3D" id="3.40.50.1460">
    <property type="match status" value="1"/>
</dbReference>
<evidence type="ECO:0000313" key="10">
    <source>
        <dbReference type="EMBL" id="KOF80462.1"/>
    </source>
</evidence>
<evidence type="ECO:0000256" key="3">
    <source>
        <dbReference type="ARBA" id="ARBA00022703"/>
    </source>
</evidence>
<organism evidence="10">
    <name type="scientific">Octopus bimaculoides</name>
    <name type="common">California two-spotted octopus</name>
    <dbReference type="NCBI Taxonomy" id="37653"/>
    <lineage>
        <taxon>Eukaryota</taxon>
        <taxon>Metazoa</taxon>
        <taxon>Spiralia</taxon>
        <taxon>Lophotrochozoa</taxon>
        <taxon>Mollusca</taxon>
        <taxon>Cephalopoda</taxon>
        <taxon>Coleoidea</taxon>
        <taxon>Octopodiformes</taxon>
        <taxon>Octopoda</taxon>
        <taxon>Incirrata</taxon>
        <taxon>Octopodidae</taxon>
        <taxon>Octopus</taxon>
    </lineage>
</organism>
<evidence type="ECO:0000256" key="7">
    <source>
        <dbReference type="RuleBase" id="RU003971"/>
    </source>
</evidence>
<dbReference type="Pfam" id="PF00656">
    <property type="entry name" value="Peptidase_C14"/>
    <property type="match status" value="1"/>
</dbReference>
<dbReference type="OMA" id="WHYFTAT"/>
<dbReference type="FunFam" id="3.40.50.1460:FF:000001">
    <property type="entry name" value="Caspase-3 preproprotein"/>
    <property type="match status" value="1"/>
</dbReference>
<evidence type="ECO:0000256" key="2">
    <source>
        <dbReference type="ARBA" id="ARBA00022670"/>
    </source>
</evidence>
<name>A0A0L8GU83_OCTBM</name>
<dbReference type="PROSITE" id="PS50207">
    <property type="entry name" value="CASPASE_P10"/>
    <property type="match status" value="1"/>
</dbReference>
<evidence type="ECO:0000256" key="5">
    <source>
        <dbReference type="ARBA" id="ARBA00022807"/>
    </source>
</evidence>
<dbReference type="SMART" id="SM00115">
    <property type="entry name" value="CASc"/>
    <property type="match status" value="1"/>
</dbReference>
<dbReference type="GO" id="GO:0004197">
    <property type="term" value="F:cysteine-type endopeptidase activity"/>
    <property type="evidence" value="ECO:0007669"/>
    <property type="project" value="InterPro"/>
</dbReference>
<dbReference type="SUPFAM" id="SSF52129">
    <property type="entry name" value="Caspase-like"/>
    <property type="match status" value="1"/>
</dbReference>
<dbReference type="PROSITE" id="PS01121">
    <property type="entry name" value="CASPASE_HIS"/>
    <property type="match status" value="1"/>
</dbReference>
<dbReference type="GO" id="GO:0006508">
    <property type="term" value="P:proteolysis"/>
    <property type="evidence" value="ECO:0007669"/>
    <property type="project" value="UniProtKB-KW"/>
</dbReference>
<dbReference type="OrthoDB" id="6116485at2759"/>
<evidence type="ECO:0000256" key="1">
    <source>
        <dbReference type="ARBA" id="ARBA00010134"/>
    </source>
</evidence>
<dbReference type="AlphaFoldDB" id="A0A0L8GU83"/>
<dbReference type="InterPro" id="IPR015917">
    <property type="entry name" value="Pept_C14A"/>
</dbReference>